<keyword evidence="4" id="KW-1185">Reference proteome</keyword>
<evidence type="ECO:0000256" key="3">
    <source>
        <dbReference type="SAM" id="SignalP"/>
    </source>
</evidence>
<feature type="region of interest" description="Disordered" evidence="1">
    <location>
        <begin position="32"/>
        <end position="57"/>
    </location>
</feature>
<gene>
    <name evidence="5" type="primary">LOC105265384</name>
</gene>
<name>A0A9R1TYX2_9HYME</name>
<evidence type="ECO:0000313" key="5">
    <source>
        <dbReference type="RefSeq" id="XP_011301141.1"/>
    </source>
</evidence>
<dbReference type="AlphaFoldDB" id="A0A9R1TYX2"/>
<dbReference type="GeneID" id="105265384"/>
<proteinExistence type="predicted"/>
<protein>
    <submittedName>
        <fullName evidence="5">Uncharacterized protein</fullName>
    </submittedName>
</protein>
<feature type="chain" id="PRO_5040167802" evidence="3">
    <location>
        <begin position="20"/>
        <end position="108"/>
    </location>
</feature>
<dbReference type="KEGG" id="fas:105265384"/>
<evidence type="ECO:0000256" key="1">
    <source>
        <dbReference type="SAM" id="MobiDB-lite"/>
    </source>
</evidence>
<keyword evidence="2" id="KW-0472">Membrane</keyword>
<reference evidence="5" key="1">
    <citation type="submission" date="2025-08" db="UniProtKB">
        <authorList>
            <consortium name="RefSeq"/>
        </authorList>
    </citation>
    <scope>IDENTIFICATION</scope>
    <source>
        <strain evidence="5">USDA-PBARC FA_bdor</strain>
        <tissue evidence="5">Whole organism</tissue>
    </source>
</reference>
<feature type="compositionally biased region" description="Polar residues" evidence="1">
    <location>
        <begin position="34"/>
        <end position="57"/>
    </location>
</feature>
<dbReference type="Proteomes" id="UP000694866">
    <property type="component" value="Unplaced"/>
</dbReference>
<feature type="signal peptide" evidence="3">
    <location>
        <begin position="1"/>
        <end position="19"/>
    </location>
</feature>
<dbReference type="RefSeq" id="XP_011301141.1">
    <property type="nucleotide sequence ID" value="XM_011302839.1"/>
</dbReference>
<accession>A0A9R1TYX2</accession>
<evidence type="ECO:0000313" key="4">
    <source>
        <dbReference type="Proteomes" id="UP000694866"/>
    </source>
</evidence>
<sequence>MKALVLLIITALLIVQSEAGFNARMASYRDRSQRASYPQMSNTQEKPKNLQSPSENVRRGSTLSAWGIIGLILAGIIITTTGYYAFVFYPYLCKKERNYDMIELTNVV</sequence>
<keyword evidence="2" id="KW-0812">Transmembrane</keyword>
<keyword evidence="3" id="KW-0732">Signal</keyword>
<keyword evidence="2" id="KW-1133">Transmembrane helix</keyword>
<feature type="transmembrane region" description="Helical" evidence="2">
    <location>
        <begin position="63"/>
        <end position="92"/>
    </location>
</feature>
<evidence type="ECO:0000256" key="2">
    <source>
        <dbReference type="SAM" id="Phobius"/>
    </source>
</evidence>
<dbReference type="OrthoDB" id="7701316at2759"/>
<organism evidence="4 5">
    <name type="scientific">Fopius arisanus</name>
    <dbReference type="NCBI Taxonomy" id="64838"/>
    <lineage>
        <taxon>Eukaryota</taxon>
        <taxon>Metazoa</taxon>
        <taxon>Ecdysozoa</taxon>
        <taxon>Arthropoda</taxon>
        <taxon>Hexapoda</taxon>
        <taxon>Insecta</taxon>
        <taxon>Pterygota</taxon>
        <taxon>Neoptera</taxon>
        <taxon>Endopterygota</taxon>
        <taxon>Hymenoptera</taxon>
        <taxon>Apocrita</taxon>
        <taxon>Ichneumonoidea</taxon>
        <taxon>Braconidae</taxon>
        <taxon>Opiinae</taxon>
        <taxon>Fopius</taxon>
    </lineage>
</organism>